<dbReference type="GO" id="GO:0005509">
    <property type="term" value="F:calcium ion binding"/>
    <property type="evidence" value="ECO:0007669"/>
    <property type="project" value="InterPro"/>
</dbReference>
<sequence length="133" mass="14836">MRKTLALTTAILMTAGPVLAQDDMKMMTDYDADGDGMLSMQEYRDGDMSAGFTGYDADGDGMVTTDEFDAGREGMEEMVGSDTYDIDASGDISEDEFYEADFDRFDADDNDLLDEDEYNMFSGERQMMMDRDG</sequence>
<gene>
    <name evidence="3" type="ORF">JAN5088_00785</name>
</gene>
<dbReference type="PROSITE" id="PS50222">
    <property type="entry name" value="EF_HAND_2"/>
    <property type="match status" value="1"/>
</dbReference>
<dbReference type="InterPro" id="IPR002048">
    <property type="entry name" value="EF_hand_dom"/>
</dbReference>
<accession>A0A0M6XLK6</accession>
<feature type="chain" id="PRO_5005806990" evidence="1">
    <location>
        <begin position="21"/>
        <end position="133"/>
    </location>
</feature>
<dbReference type="Proteomes" id="UP000048908">
    <property type="component" value="Unassembled WGS sequence"/>
</dbReference>
<organism evidence="3 4">
    <name type="scientific">Jannaschia rubra</name>
    <dbReference type="NCBI Taxonomy" id="282197"/>
    <lineage>
        <taxon>Bacteria</taxon>
        <taxon>Pseudomonadati</taxon>
        <taxon>Pseudomonadota</taxon>
        <taxon>Alphaproteobacteria</taxon>
        <taxon>Rhodobacterales</taxon>
        <taxon>Roseobacteraceae</taxon>
        <taxon>Jannaschia</taxon>
    </lineage>
</organism>
<dbReference type="EMBL" id="CXPG01000012">
    <property type="protein sequence ID" value="CTQ32026.1"/>
    <property type="molecule type" value="Genomic_DNA"/>
</dbReference>
<dbReference type="AlphaFoldDB" id="A0A0M6XLK6"/>
<reference evidence="3 4" key="1">
    <citation type="submission" date="2015-07" db="EMBL/GenBank/DDBJ databases">
        <authorList>
            <person name="Noorani M."/>
        </authorList>
    </citation>
    <scope>NUCLEOTIDE SEQUENCE [LARGE SCALE GENOMIC DNA]</scope>
    <source>
        <strain evidence="3 4">CECT 5088</strain>
    </source>
</reference>
<evidence type="ECO:0000313" key="3">
    <source>
        <dbReference type="EMBL" id="CTQ32026.1"/>
    </source>
</evidence>
<name>A0A0M6XLK6_9RHOB</name>
<evidence type="ECO:0000256" key="1">
    <source>
        <dbReference type="SAM" id="SignalP"/>
    </source>
</evidence>
<evidence type="ECO:0000259" key="2">
    <source>
        <dbReference type="PROSITE" id="PS50222"/>
    </source>
</evidence>
<keyword evidence="4" id="KW-1185">Reference proteome</keyword>
<feature type="signal peptide" evidence="1">
    <location>
        <begin position="1"/>
        <end position="20"/>
    </location>
</feature>
<evidence type="ECO:0000313" key="4">
    <source>
        <dbReference type="Proteomes" id="UP000048908"/>
    </source>
</evidence>
<dbReference type="SUPFAM" id="SSF47473">
    <property type="entry name" value="EF-hand"/>
    <property type="match status" value="1"/>
</dbReference>
<dbReference type="PROSITE" id="PS00018">
    <property type="entry name" value="EF_HAND_1"/>
    <property type="match status" value="3"/>
</dbReference>
<dbReference type="Gene3D" id="1.10.238.10">
    <property type="entry name" value="EF-hand"/>
    <property type="match status" value="1"/>
</dbReference>
<dbReference type="STRING" id="282197.SAMN04488517_104209"/>
<feature type="domain" description="EF-hand" evidence="2">
    <location>
        <begin position="18"/>
        <end position="53"/>
    </location>
</feature>
<proteinExistence type="predicted"/>
<protein>
    <submittedName>
        <fullName evidence="3">EF hand</fullName>
    </submittedName>
</protein>
<dbReference type="InterPro" id="IPR018247">
    <property type="entry name" value="EF_Hand_1_Ca_BS"/>
</dbReference>
<dbReference type="InterPro" id="IPR011992">
    <property type="entry name" value="EF-hand-dom_pair"/>
</dbReference>
<keyword evidence="1" id="KW-0732">Signal</keyword>
<dbReference type="OrthoDB" id="5470953at2"/>
<dbReference type="RefSeq" id="WP_055681484.1">
    <property type="nucleotide sequence ID" value="NZ_CANMUL010000001.1"/>
</dbReference>